<proteinExistence type="predicted"/>
<organism evidence="2 3">
    <name type="scientific">Hymenoscyphus fraxineus</name>
    <dbReference type="NCBI Taxonomy" id="746836"/>
    <lineage>
        <taxon>Eukaryota</taxon>
        <taxon>Fungi</taxon>
        <taxon>Dikarya</taxon>
        <taxon>Ascomycota</taxon>
        <taxon>Pezizomycotina</taxon>
        <taxon>Leotiomycetes</taxon>
        <taxon>Helotiales</taxon>
        <taxon>Helotiaceae</taxon>
        <taxon>Hymenoscyphus</taxon>
    </lineage>
</organism>
<dbReference type="Proteomes" id="UP000696280">
    <property type="component" value="Unassembled WGS sequence"/>
</dbReference>
<sequence length="246" mass="28002">MPQELPTQEAITAGSSFAFFPKLADELRLMVWKHALPEPRILAPKFMGRDYTRLRPVKIDDPIPTALLHTCFESRQLTRDIYSEIYPGAYMDLSSDRLRVFGEGYMDFHFKSKYMKRTVGESWLPRVQLLQLGALPSPYHSRLSWAAYIEYLVEYTLWRMDSLKHIAIEGDNVGVDPLYEGIDGLREGIDGLREGKTLDLVGIADEIYKAHMQNGATKKAEAFKPDVRKALSGISVTLIRDPGVQH</sequence>
<evidence type="ECO:0000313" key="3">
    <source>
        <dbReference type="Proteomes" id="UP000696280"/>
    </source>
</evidence>
<dbReference type="EMBL" id="CAJVRL010000046">
    <property type="protein sequence ID" value="CAG8952584.1"/>
    <property type="molecule type" value="Genomic_DNA"/>
</dbReference>
<protein>
    <recommendedName>
        <fullName evidence="1">2EXR domain-containing protein</fullName>
    </recommendedName>
</protein>
<feature type="domain" description="2EXR" evidence="1">
    <location>
        <begin position="17"/>
        <end position="84"/>
    </location>
</feature>
<evidence type="ECO:0000259" key="1">
    <source>
        <dbReference type="Pfam" id="PF20150"/>
    </source>
</evidence>
<name>A0A9N9KSA8_9HELO</name>
<evidence type="ECO:0000313" key="2">
    <source>
        <dbReference type="EMBL" id="CAG8952584.1"/>
    </source>
</evidence>
<comment type="caution">
    <text evidence="2">The sequence shown here is derived from an EMBL/GenBank/DDBJ whole genome shotgun (WGS) entry which is preliminary data.</text>
</comment>
<gene>
    <name evidence="2" type="ORF">HYFRA_00009690</name>
</gene>
<keyword evidence="3" id="KW-1185">Reference proteome</keyword>
<dbReference type="OrthoDB" id="3473305at2759"/>
<reference evidence="2" key="1">
    <citation type="submission" date="2021-07" db="EMBL/GenBank/DDBJ databases">
        <authorList>
            <person name="Durling M."/>
        </authorList>
    </citation>
    <scope>NUCLEOTIDE SEQUENCE</scope>
</reference>
<dbReference type="Pfam" id="PF20150">
    <property type="entry name" value="2EXR"/>
    <property type="match status" value="1"/>
</dbReference>
<dbReference type="AlphaFoldDB" id="A0A9N9KSA8"/>
<dbReference type="PANTHER" id="PTHR35910">
    <property type="entry name" value="2EXR DOMAIN-CONTAINING PROTEIN"/>
    <property type="match status" value="1"/>
</dbReference>
<dbReference type="PANTHER" id="PTHR35910:SF6">
    <property type="entry name" value="2EXR DOMAIN-CONTAINING PROTEIN"/>
    <property type="match status" value="1"/>
</dbReference>
<accession>A0A9N9KSA8</accession>
<dbReference type="InterPro" id="IPR045518">
    <property type="entry name" value="2EXR"/>
</dbReference>